<dbReference type="EMBL" id="JAENIM010000009">
    <property type="protein sequence ID" value="MBK1789931.1"/>
    <property type="molecule type" value="Genomic_DNA"/>
</dbReference>
<reference evidence="3" key="1">
    <citation type="submission" date="2021-01" db="EMBL/GenBank/DDBJ databases">
        <title>Modified the classification status of verrucomicrobia.</title>
        <authorList>
            <person name="Feng X."/>
        </authorList>
    </citation>
    <scope>NUCLEOTIDE SEQUENCE</scope>
    <source>
        <strain evidence="3">_KCTC 22039</strain>
    </source>
</reference>
<evidence type="ECO:0000259" key="2">
    <source>
        <dbReference type="Pfam" id="PF13372"/>
    </source>
</evidence>
<sequence>MNTKKSIAVAICMGPLTLAQLATAGSDDLVVPAAPEAKQIGDYLKPVFDVRLRYEYRDQDGLESSNSITARARAGLMLKDLHGFSALVEAEGTVALLDDYNSGAAGARPFNPGQTAISDPENLEMNRVWAQYERNEWAIKAGRQRIIRNNAAFIGNVGWRQNEQTFDAAQLSYKAEAASISYVYADQVNRIFGKDAAGGAKEFEGDFHLIDGQFDSPIGKVGAYAYLMDVENVTKVGNNTVGAYNTFDLLSGKLYLEGAYQSQGNSNSFDYSSGYGHAHYTLSCEDTKQSFSFGLEYLEQAFVTPLATVHAFNGFADAFIGDRIGLSKNNDGTRSNNYEGLSDFYVKYTKKGLPYGLVGKAHAHYFLTDSFDNSYGWELDGVLVKKFNENFTGLIKAAYFFGDSRPDIAQITTDLSYTF</sequence>
<accession>A0A8J7MCE7</accession>
<keyword evidence="4" id="KW-1185">Reference proteome</keyword>
<feature type="chain" id="PRO_5035190535" evidence="1">
    <location>
        <begin position="25"/>
        <end position="419"/>
    </location>
</feature>
<dbReference type="Pfam" id="PF13372">
    <property type="entry name" value="Alginate_exp"/>
    <property type="match status" value="1"/>
</dbReference>
<dbReference type="InterPro" id="IPR025388">
    <property type="entry name" value="Alginate_export_dom"/>
</dbReference>
<dbReference type="AlphaFoldDB" id="A0A8J7MCE7"/>
<evidence type="ECO:0000313" key="4">
    <source>
        <dbReference type="Proteomes" id="UP000624703"/>
    </source>
</evidence>
<evidence type="ECO:0000313" key="3">
    <source>
        <dbReference type="EMBL" id="MBK1789931.1"/>
    </source>
</evidence>
<feature type="signal peptide" evidence="1">
    <location>
        <begin position="1"/>
        <end position="24"/>
    </location>
</feature>
<evidence type="ECO:0000256" key="1">
    <source>
        <dbReference type="SAM" id="SignalP"/>
    </source>
</evidence>
<comment type="caution">
    <text evidence="3">The sequence shown here is derived from an EMBL/GenBank/DDBJ whole genome shotgun (WGS) entry which is preliminary data.</text>
</comment>
<name>A0A8J7MCE7_9BACT</name>
<dbReference type="RefSeq" id="WP_200309967.1">
    <property type="nucleotide sequence ID" value="NZ_JAENIM010000009.1"/>
</dbReference>
<dbReference type="Proteomes" id="UP000624703">
    <property type="component" value="Unassembled WGS sequence"/>
</dbReference>
<proteinExistence type="predicted"/>
<gene>
    <name evidence="3" type="ORF">JIN82_02045</name>
</gene>
<feature type="domain" description="Alginate export" evidence="2">
    <location>
        <begin position="48"/>
        <end position="174"/>
    </location>
</feature>
<organism evidence="3 4">
    <name type="scientific">Persicirhabdus sediminis</name>
    <dbReference type="NCBI Taxonomy" id="454144"/>
    <lineage>
        <taxon>Bacteria</taxon>
        <taxon>Pseudomonadati</taxon>
        <taxon>Verrucomicrobiota</taxon>
        <taxon>Verrucomicrobiia</taxon>
        <taxon>Verrucomicrobiales</taxon>
        <taxon>Verrucomicrobiaceae</taxon>
        <taxon>Persicirhabdus</taxon>
    </lineage>
</organism>
<keyword evidence="1" id="KW-0732">Signal</keyword>
<protein>
    <submittedName>
        <fullName evidence="3">Alginate export family protein</fullName>
    </submittedName>
</protein>